<accession>A0A9P4LZZ9</accession>
<feature type="region of interest" description="Disordered" evidence="1">
    <location>
        <begin position="14"/>
        <end position="34"/>
    </location>
</feature>
<gene>
    <name evidence="2" type="ORF">K490DRAFT_52865</name>
</gene>
<feature type="compositionally biased region" description="Basic and acidic residues" evidence="1">
    <location>
        <begin position="179"/>
        <end position="214"/>
    </location>
</feature>
<comment type="caution">
    <text evidence="2">The sequence shown here is derived from an EMBL/GenBank/DDBJ whole genome shotgun (WGS) entry which is preliminary data.</text>
</comment>
<proteinExistence type="predicted"/>
<sequence>MPQYSIEQYLDVAQTSNAENVQPSVAKKTAPASGKLKKITRKILPIRAMDTDELQAPPAPDGTKAIASQSRNHVIDPQKPPEAPTQRRNHATEEPDQIFDDSLSPGAQRASRHHGLQAENDAAVAQKKLIGKAKSQHDDASMGEPENDREGTPVDVTNEYQMEKRKRNPPHNNSDAVAGEEHEIESPSAVDKDTQDATERPRKIVRRFINEKAPSRSQPHPQVVISHSKNKETSRSGRRAPSPHQTPASNSDEPKPPSVEEQPIQEEDEDDEEEGSDINNYVFSDDDDDDISISRGQQLYGQKTVIEEIWTSKKATIVQIRRDNQLHVKSEYAKDISERCKQLLSALRGDDHQPDEITSLVKEEVANIGTILKYLDLEDREERRKHLFENIYAFVFPNLFRIIIDMVETFTCGRDENDQDVDPKALRIVIDHVKNTCDFYERVRNAKFTPPPGLGIVRPIMRMITPLKEVLRVLKTELKDGQRREQRALERAERDRVQQQKLAEEAAREEAERRIKQTEWDWTSLENDRLWHEPDDRRRQQLRERFKSIHSLAASDVDANGKRFDRVDVFNARRERSGRTSPPLDPSEWTLDQIEALLECMDFYGQSAPRTSK</sequence>
<name>A0A9P4LZZ9_9PEZI</name>
<keyword evidence="3" id="KW-1185">Reference proteome</keyword>
<protein>
    <submittedName>
        <fullName evidence="2">Uncharacterized protein</fullName>
    </submittedName>
</protein>
<feature type="compositionally biased region" description="Polar residues" evidence="1">
    <location>
        <begin position="14"/>
        <end position="23"/>
    </location>
</feature>
<feature type="compositionally biased region" description="Acidic residues" evidence="1">
    <location>
        <begin position="263"/>
        <end position="276"/>
    </location>
</feature>
<reference evidence="2" key="1">
    <citation type="journal article" date="2020" name="Stud. Mycol.">
        <title>101 Dothideomycetes genomes: a test case for predicting lifestyles and emergence of pathogens.</title>
        <authorList>
            <person name="Haridas S."/>
            <person name="Albert R."/>
            <person name="Binder M."/>
            <person name="Bloem J."/>
            <person name="Labutti K."/>
            <person name="Salamov A."/>
            <person name="Andreopoulos B."/>
            <person name="Baker S."/>
            <person name="Barry K."/>
            <person name="Bills G."/>
            <person name="Bluhm B."/>
            <person name="Cannon C."/>
            <person name="Castanera R."/>
            <person name="Culley D."/>
            <person name="Daum C."/>
            <person name="Ezra D."/>
            <person name="Gonzalez J."/>
            <person name="Henrissat B."/>
            <person name="Kuo A."/>
            <person name="Liang C."/>
            <person name="Lipzen A."/>
            <person name="Lutzoni F."/>
            <person name="Magnuson J."/>
            <person name="Mondo S."/>
            <person name="Nolan M."/>
            <person name="Ohm R."/>
            <person name="Pangilinan J."/>
            <person name="Park H.-J."/>
            <person name="Ramirez L."/>
            <person name="Alfaro M."/>
            <person name="Sun H."/>
            <person name="Tritt A."/>
            <person name="Yoshinaga Y."/>
            <person name="Zwiers L.-H."/>
            <person name="Turgeon B."/>
            <person name="Goodwin S."/>
            <person name="Spatafora J."/>
            <person name="Crous P."/>
            <person name="Grigoriev I."/>
        </authorList>
    </citation>
    <scope>NUCLEOTIDE SEQUENCE</scope>
    <source>
        <strain evidence="2">CBS 121410</strain>
    </source>
</reference>
<evidence type="ECO:0000256" key="1">
    <source>
        <dbReference type="SAM" id="MobiDB-lite"/>
    </source>
</evidence>
<feature type="region of interest" description="Disordered" evidence="1">
    <location>
        <begin position="484"/>
        <end position="510"/>
    </location>
</feature>
<dbReference type="Proteomes" id="UP000799776">
    <property type="component" value="Unassembled WGS sequence"/>
</dbReference>
<dbReference type="EMBL" id="ML978711">
    <property type="protein sequence ID" value="KAF2091675.1"/>
    <property type="molecule type" value="Genomic_DNA"/>
</dbReference>
<feature type="compositionally biased region" description="Basic and acidic residues" evidence="1">
    <location>
        <begin position="135"/>
        <end position="152"/>
    </location>
</feature>
<organism evidence="2 3">
    <name type="scientific">Saccharata proteae CBS 121410</name>
    <dbReference type="NCBI Taxonomy" id="1314787"/>
    <lineage>
        <taxon>Eukaryota</taxon>
        <taxon>Fungi</taxon>
        <taxon>Dikarya</taxon>
        <taxon>Ascomycota</taxon>
        <taxon>Pezizomycotina</taxon>
        <taxon>Dothideomycetes</taxon>
        <taxon>Dothideomycetes incertae sedis</taxon>
        <taxon>Botryosphaeriales</taxon>
        <taxon>Saccharataceae</taxon>
        <taxon>Saccharata</taxon>
    </lineage>
</organism>
<dbReference type="OrthoDB" id="3939134at2759"/>
<evidence type="ECO:0000313" key="2">
    <source>
        <dbReference type="EMBL" id="KAF2091675.1"/>
    </source>
</evidence>
<dbReference type="AlphaFoldDB" id="A0A9P4LZZ9"/>
<evidence type="ECO:0000313" key="3">
    <source>
        <dbReference type="Proteomes" id="UP000799776"/>
    </source>
</evidence>
<feature type="region of interest" description="Disordered" evidence="1">
    <location>
        <begin position="47"/>
        <end position="296"/>
    </location>
</feature>